<dbReference type="EMBL" id="RQGF01000028">
    <property type="protein sequence ID" value="TGL60535.1"/>
    <property type="molecule type" value="Genomic_DNA"/>
</dbReference>
<feature type="transmembrane region" description="Helical" evidence="5">
    <location>
        <begin position="53"/>
        <end position="73"/>
    </location>
</feature>
<dbReference type="InterPro" id="IPR049680">
    <property type="entry name" value="FLVCR1-2_SLC49-like"/>
</dbReference>
<dbReference type="Gene3D" id="1.20.1250.20">
    <property type="entry name" value="MFS general substrate transporter like domains"/>
    <property type="match status" value="2"/>
</dbReference>
<keyword evidence="3 5" id="KW-1133">Transmembrane helix</keyword>
<gene>
    <name evidence="7" type="ORF">EHQ64_11920</name>
</gene>
<feature type="transmembrane region" description="Helical" evidence="5">
    <location>
        <begin position="356"/>
        <end position="374"/>
    </location>
</feature>
<dbReference type="RefSeq" id="WP_135649707.1">
    <property type="nucleotide sequence ID" value="NZ_RQGF01000028.1"/>
</dbReference>
<evidence type="ECO:0000256" key="4">
    <source>
        <dbReference type="ARBA" id="ARBA00023136"/>
    </source>
</evidence>
<feature type="transmembrane region" description="Helical" evidence="5">
    <location>
        <begin position="137"/>
        <end position="157"/>
    </location>
</feature>
<dbReference type="InterPro" id="IPR011701">
    <property type="entry name" value="MFS"/>
</dbReference>
<dbReference type="Pfam" id="PF07690">
    <property type="entry name" value="MFS_1"/>
    <property type="match status" value="1"/>
</dbReference>
<evidence type="ECO:0000256" key="2">
    <source>
        <dbReference type="ARBA" id="ARBA00022692"/>
    </source>
</evidence>
<dbReference type="GO" id="GO:0016020">
    <property type="term" value="C:membrane"/>
    <property type="evidence" value="ECO:0007669"/>
    <property type="project" value="UniProtKB-SubCell"/>
</dbReference>
<dbReference type="OrthoDB" id="8596007at2"/>
<feature type="transmembrane region" description="Helical" evidence="5">
    <location>
        <begin position="105"/>
        <end position="125"/>
    </location>
</feature>
<dbReference type="InterPro" id="IPR036259">
    <property type="entry name" value="MFS_trans_sf"/>
</dbReference>
<feature type="transmembrane region" description="Helical" evidence="5">
    <location>
        <begin position="80"/>
        <end position="99"/>
    </location>
</feature>
<dbReference type="Proteomes" id="UP000297762">
    <property type="component" value="Unassembled WGS sequence"/>
</dbReference>
<feature type="transmembrane region" description="Helical" evidence="5">
    <location>
        <begin position="264"/>
        <end position="284"/>
    </location>
</feature>
<evidence type="ECO:0000256" key="3">
    <source>
        <dbReference type="ARBA" id="ARBA00022989"/>
    </source>
</evidence>
<evidence type="ECO:0000256" key="1">
    <source>
        <dbReference type="ARBA" id="ARBA00004141"/>
    </source>
</evidence>
<reference evidence="7" key="1">
    <citation type="journal article" date="2019" name="PLoS Negl. Trop. Dis.">
        <title>Revisiting the worldwide diversity of Leptospira species in the environment.</title>
        <authorList>
            <person name="Vincent A.T."/>
            <person name="Schiettekatte O."/>
            <person name="Bourhy P."/>
            <person name="Veyrier F.J."/>
            <person name="Picardeau M."/>
        </authorList>
    </citation>
    <scope>NUCLEOTIDE SEQUENCE [LARGE SCALE GENOMIC DNA]</scope>
    <source>
        <strain evidence="7">201702455</strain>
    </source>
</reference>
<sequence length="418" mass="45343">MRENQVKVYGYRWVILGLYALITAIIQIQWLTFAPIAREAKLFYDVSSLQIDLLSLIFMGVFVLMAIPASYIIDTYGIRIGVGIGAALTGLFSLSKGVYGDNYNIIIASQVGLAIAQPFILNAVTKVSVQWFPITERATAVAIGTLAQFIGIILVMAITPRMLGEVNPNPQEIPGILLNYGLVALVGSALFLAFFKEKPPTAPDLAGKQDTKFKVFEGLKHILSQKDMRKSLLLFLIGLGVFNAVSTCIDQICETKHLNMTQSGEIAGMMLMSGIIAGIFVPLISDKVGRRQPFLVVAMAGFLPGMLLFSLANDYTLVLTGAFLIGFFLLGIGAPIGFQYCAEITSPAPESSSQGLLLWIGQISGILFILGLNFLGIDLFLKIFMGLGVVNLILSFLLKESPLMLGSQKVTENTLSRK</sequence>
<evidence type="ECO:0000313" key="7">
    <source>
        <dbReference type="EMBL" id="TGL60535.1"/>
    </source>
</evidence>
<name>A0A4R9K7A0_9LEPT</name>
<feature type="transmembrane region" description="Helical" evidence="5">
    <location>
        <begin position="293"/>
        <end position="311"/>
    </location>
</feature>
<organism evidence="7 8">
    <name type="scientific">Leptospira sarikeiensis</name>
    <dbReference type="NCBI Taxonomy" id="2484943"/>
    <lineage>
        <taxon>Bacteria</taxon>
        <taxon>Pseudomonadati</taxon>
        <taxon>Spirochaetota</taxon>
        <taxon>Spirochaetia</taxon>
        <taxon>Leptospirales</taxon>
        <taxon>Leptospiraceae</taxon>
        <taxon>Leptospira</taxon>
    </lineage>
</organism>
<feature type="transmembrane region" description="Helical" evidence="5">
    <location>
        <begin position="177"/>
        <end position="195"/>
    </location>
</feature>
<dbReference type="AlphaFoldDB" id="A0A4R9K7A0"/>
<protein>
    <submittedName>
        <fullName evidence="7">MFS transporter</fullName>
    </submittedName>
</protein>
<feature type="transmembrane region" description="Helical" evidence="5">
    <location>
        <begin position="380"/>
        <end position="398"/>
    </location>
</feature>
<feature type="transmembrane region" description="Helical" evidence="5">
    <location>
        <begin position="12"/>
        <end position="33"/>
    </location>
</feature>
<dbReference type="PANTHER" id="PTHR10924:SF6">
    <property type="entry name" value="SOLUTE CARRIER FAMILY 49 MEMBER A3"/>
    <property type="match status" value="1"/>
</dbReference>
<comment type="subcellular location">
    <subcellularLocation>
        <location evidence="1">Membrane</location>
        <topology evidence="1">Multi-pass membrane protein</topology>
    </subcellularLocation>
</comment>
<keyword evidence="8" id="KW-1185">Reference proteome</keyword>
<dbReference type="PROSITE" id="PS50850">
    <property type="entry name" value="MFS"/>
    <property type="match status" value="1"/>
</dbReference>
<feature type="transmembrane region" description="Helical" evidence="5">
    <location>
        <begin position="317"/>
        <end position="336"/>
    </location>
</feature>
<feature type="domain" description="Major facilitator superfamily (MFS) profile" evidence="6">
    <location>
        <begin position="15"/>
        <end position="403"/>
    </location>
</feature>
<evidence type="ECO:0000313" key="8">
    <source>
        <dbReference type="Proteomes" id="UP000297762"/>
    </source>
</evidence>
<proteinExistence type="predicted"/>
<comment type="caution">
    <text evidence="7">The sequence shown here is derived from an EMBL/GenBank/DDBJ whole genome shotgun (WGS) entry which is preliminary data.</text>
</comment>
<keyword evidence="4 5" id="KW-0472">Membrane</keyword>
<dbReference type="GO" id="GO:0022857">
    <property type="term" value="F:transmembrane transporter activity"/>
    <property type="evidence" value="ECO:0007669"/>
    <property type="project" value="InterPro"/>
</dbReference>
<evidence type="ECO:0000259" key="6">
    <source>
        <dbReference type="PROSITE" id="PS50850"/>
    </source>
</evidence>
<dbReference type="SUPFAM" id="SSF103473">
    <property type="entry name" value="MFS general substrate transporter"/>
    <property type="match status" value="1"/>
</dbReference>
<accession>A0A4R9K7A0</accession>
<keyword evidence="2 5" id="KW-0812">Transmembrane</keyword>
<dbReference type="PANTHER" id="PTHR10924">
    <property type="entry name" value="MAJOR FACILITATOR SUPERFAMILY PROTEIN-RELATED"/>
    <property type="match status" value="1"/>
</dbReference>
<dbReference type="InterPro" id="IPR020846">
    <property type="entry name" value="MFS_dom"/>
</dbReference>
<evidence type="ECO:0000256" key="5">
    <source>
        <dbReference type="SAM" id="Phobius"/>
    </source>
</evidence>